<dbReference type="AlphaFoldDB" id="A0A840PBM4"/>
<keyword evidence="4 7" id="KW-0560">Oxidoreductase</keyword>
<comment type="similarity">
    <text evidence="1 7">Belongs to the cytochrome P450 family.</text>
</comment>
<gene>
    <name evidence="8" type="ORF">HNP84_006403</name>
</gene>
<protein>
    <submittedName>
        <fullName evidence="8">Cytochrome P450</fullName>
    </submittedName>
</protein>
<dbReference type="FunFam" id="1.10.630.10:FF:000018">
    <property type="entry name" value="Cytochrome P450 monooxygenase"/>
    <property type="match status" value="1"/>
</dbReference>
<dbReference type="CDD" id="cd20625">
    <property type="entry name" value="CYP164-like"/>
    <property type="match status" value="1"/>
</dbReference>
<sequence length="403" mass="44526">MSAEPQVVFDAFHPAHRSNPYPRYAAVREYTALYPLKPGIHLATRYAEVSAVLADPEWGHGYEDGINPFRPGVAADDVPGGIVRMDPPQHTRVRALVNRPFTPRNTEKLRSRVERRVNELLDQALEAGEVDLMEAFARPVPFTIIAEMLGIPPEDYRQVMKWSLALVHGTDPDILQTPEQLAQRDKANAEFEAYFADQIERRRETRRDDMFSDMAEALESGAATGAELRGLCVALLIGGYETAADLIGKGVVALLRDPAQMTLWRERPELAPSGTEELLRYEPPIQLTHRVALRDKELAGHTFARGDGVVIVMAAANRDPAVYADPDRLDITRFAGTAPPPRPLSFGGGVHFCLGAHLGKLEVRLAVDALLRRAPALALAGEPVWRDTVAIHSLDTLPVRLRA</sequence>
<dbReference type="InterPro" id="IPR017972">
    <property type="entry name" value="Cyt_P450_CS"/>
</dbReference>
<dbReference type="GO" id="GO:0005506">
    <property type="term" value="F:iron ion binding"/>
    <property type="evidence" value="ECO:0007669"/>
    <property type="project" value="InterPro"/>
</dbReference>
<evidence type="ECO:0000256" key="3">
    <source>
        <dbReference type="ARBA" id="ARBA00022723"/>
    </source>
</evidence>
<dbReference type="PANTHER" id="PTHR46696:SF1">
    <property type="entry name" value="CYTOCHROME P450 YJIB-RELATED"/>
    <property type="match status" value="1"/>
</dbReference>
<evidence type="ECO:0000313" key="9">
    <source>
        <dbReference type="Proteomes" id="UP000578449"/>
    </source>
</evidence>
<evidence type="ECO:0000256" key="1">
    <source>
        <dbReference type="ARBA" id="ARBA00010617"/>
    </source>
</evidence>
<dbReference type="PRINTS" id="PR00359">
    <property type="entry name" value="BP450"/>
</dbReference>
<dbReference type="Proteomes" id="UP000578449">
    <property type="component" value="Unassembled WGS sequence"/>
</dbReference>
<dbReference type="Pfam" id="PF00067">
    <property type="entry name" value="p450"/>
    <property type="match status" value="1"/>
</dbReference>
<dbReference type="GO" id="GO:0020037">
    <property type="term" value="F:heme binding"/>
    <property type="evidence" value="ECO:0007669"/>
    <property type="project" value="InterPro"/>
</dbReference>
<evidence type="ECO:0000256" key="2">
    <source>
        <dbReference type="ARBA" id="ARBA00022617"/>
    </source>
</evidence>
<keyword evidence="3 7" id="KW-0479">Metal-binding</keyword>
<dbReference type="InterPro" id="IPR002397">
    <property type="entry name" value="Cyt_P450_B"/>
</dbReference>
<dbReference type="RefSeq" id="WP_185053544.1">
    <property type="nucleotide sequence ID" value="NZ_BAABIX010000008.1"/>
</dbReference>
<dbReference type="PROSITE" id="PS00086">
    <property type="entry name" value="CYTOCHROME_P450"/>
    <property type="match status" value="1"/>
</dbReference>
<comment type="caution">
    <text evidence="8">The sequence shown here is derived from an EMBL/GenBank/DDBJ whole genome shotgun (WGS) entry which is preliminary data.</text>
</comment>
<name>A0A840PBM4_9ACTN</name>
<keyword evidence="9" id="KW-1185">Reference proteome</keyword>
<dbReference type="EMBL" id="JACHGN010000015">
    <property type="protein sequence ID" value="MBB5136652.1"/>
    <property type="molecule type" value="Genomic_DNA"/>
</dbReference>
<evidence type="ECO:0000256" key="4">
    <source>
        <dbReference type="ARBA" id="ARBA00023002"/>
    </source>
</evidence>
<keyword evidence="6 7" id="KW-0503">Monooxygenase</keyword>
<organism evidence="8 9">
    <name type="scientific">Thermocatellispora tengchongensis</name>
    <dbReference type="NCBI Taxonomy" id="1073253"/>
    <lineage>
        <taxon>Bacteria</taxon>
        <taxon>Bacillati</taxon>
        <taxon>Actinomycetota</taxon>
        <taxon>Actinomycetes</taxon>
        <taxon>Streptosporangiales</taxon>
        <taxon>Streptosporangiaceae</taxon>
        <taxon>Thermocatellispora</taxon>
    </lineage>
</organism>
<dbReference type="InterPro" id="IPR036396">
    <property type="entry name" value="Cyt_P450_sf"/>
</dbReference>
<evidence type="ECO:0000256" key="5">
    <source>
        <dbReference type="ARBA" id="ARBA00023004"/>
    </source>
</evidence>
<dbReference type="InterPro" id="IPR001128">
    <property type="entry name" value="Cyt_P450"/>
</dbReference>
<keyword evidence="5 7" id="KW-0408">Iron</keyword>
<keyword evidence="2 7" id="KW-0349">Heme</keyword>
<dbReference type="GO" id="GO:0004497">
    <property type="term" value="F:monooxygenase activity"/>
    <property type="evidence" value="ECO:0007669"/>
    <property type="project" value="UniProtKB-KW"/>
</dbReference>
<accession>A0A840PBM4</accession>
<dbReference type="GO" id="GO:0016705">
    <property type="term" value="F:oxidoreductase activity, acting on paired donors, with incorporation or reduction of molecular oxygen"/>
    <property type="evidence" value="ECO:0007669"/>
    <property type="project" value="InterPro"/>
</dbReference>
<evidence type="ECO:0000256" key="7">
    <source>
        <dbReference type="RuleBase" id="RU000461"/>
    </source>
</evidence>
<dbReference type="SUPFAM" id="SSF48264">
    <property type="entry name" value="Cytochrome P450"/>
    <property type="match status" value="1"/>
</dbReference>
<evidence type="ECO:0000256" key="6">
    <source>
        <dbReference type="ARBA" id="ARBA00023033"/>
    </source>
</evidence>
<dbReference type="PANTHER" id="PTHR46696">
    <property type="entry name" value="P450, PUTATIVE (EUROFUNG)-RELATED"/>
    <property type="match status" value="1"/>
</dbReference>
<dbReference type="Gene3D" id="1.10.630.10">
    <property type="entry name" value="Cytochrome P450"/>
    <property type="match status" value="1"/>
</dbReference>
<evidence type="ECO:0000313" key="8">
    <source>
        <dbReference type="EMBL" id="MBB5136652.1"/>
    </source>
</evidence>
<reference evidence="8 9" key="1">
    <citation type="submission" date="2020-08" db="EMBL/GenBank/DDBJ databases">
        <title>Genomic Encyclopedia of Type Strains, Phase IV (KMG-IV): sequencing the most valuable type-strain genomes for metagenomic binning, comparative biology and taxonomic classification.</title>
        <authorList>
            <person name="Goeker M."/>
        </authorList>
    </citation>
    <scope>NUCLEOTIDE SEQUENCE [LARGE SCALE GENOMIC DNA]</scope>
    <source>
        <strain evidence="8 9">DSM 45615</strain>
    </source>
</reference>
<proteinExistence type="inferred from homology"/>